<comment type="caution">
    <text evidence="2">The sequence shown here is derived from an EMBL/GenBank/DDBJ whole genome shotgun (WGS) entry which is preliminary data.</text>
</comment>
<evidence type="ECO:0000256" key="1">
    <source>
        <dbReference type="ARBA" id="ARBA00007274"/>
    </source>
</evidence>
<organism evidence="2 3">
    <name type="scientific">Spongiibacter pelagi</name>
    <dbReference type="NCBI Taxonomy" id="2760804"/>
    <lineage>
        <taxon>Bacteria</taxon>
        <taxon>Pseudomonadati</taxon>
        <taxon>Pseudomonadota</taxon>
        <taxon>Gammaproteobacteria</taxon>
        <taxon>Cellvibrionales</taxon>
        <taxon>Spongiibacteraceae</taxon>
        <taxon>Spongiibacter</taxon>
    </lineage>
</organism>
<dbReference type="Gene3D" id="2.160.10.10">
    <property type="entry name" value="Hexapeptide repeat proteins"/>
    <property type="match status" value="1"/>
</dbReference>
<dbReference type="PANTHER" id="PTHR43300:SF11">
    <property type="entry name" value="ACETYLTRANSFERASE RV3034C-RELATED"/>
    <property type="match status" value="1"/>
</dbReference>
<evidence type="ECO:0000313" key="2">
    <source>
        <dbReference type="EMBL" id="MBD2860110.1"/>
    </source>
</evidence>
<dbReference type="RefSeq" id="WP_190766585.1">
    <property type="nucleotide sequence ID" value="NZ_JACXLD010000012.1"/>
</dbReference>
<keyword evidence="2" id="KW-0808">Transferase</keyword>
<dbReference type="EMBL" id="JACXLD010000012">
    <property type="protein sequence ID" value="MBD2860110.1"/>
    <property type="molecule type" value="Genomic_DNA"/>
</dbReference>
<dbReference type="Pfam" id="PF00132">
    <property type="entry name" value="Hexapep"/>
    <property type="match status" value="1"/>
</dbReference>
<dbReference type="AlphaFoldDB" id="A0A927C657"/>
<dbReference type="PANTHER" id="PTHR43300">
    <property type="entry name" value="ACETYLTRANSFERASE"/>
    <property type="match status" value="1"/>
</dbReference>
<reference evidence="2" key="1">
    <citation type="submission" date="2020-09" db="EMBL/GenBank/DDBJ databases">
        <authorList>
            <person name="Yoon J.-W."/>
        </authorList>
    </citation>
    <scope>NUCLEOTIDE SEQUENCE</scope>
    <source>
        <strain evidence="2">KMU-158</strain>
    </source>
</reference>
<keyword evidence="3" id="KW-1185">Reference proteome</keyword>
<proteinExistence type="inferred from homology"/>
<dbReference type="Proteomes" id="UP000610558">
    <property type="component" value="Unassembled WGS sequence"/>
</dbReference>
<sequence>MKKISGYITLFYEYVRNKKRLLRSLPIHARLRANDIRIPVGSYIHPKARIKRGVRINAISYVGECDIGEYCAIAGPIQIRSSNHAIQKLAFQDHFTRNIVELSSGNSGIKKSGGVVLGANCWVGTNVTLLDGASVGHSSIIGAGAVVNRRFPPFSVIGGVPARLIKERYDFETRKLLNNWHWWELERHELKMAQEVFELDWSLDPQMFNSKLMEFFKNNEKKW</sequence>
<dbReference type="InterPro" id="IPR011004">
    <property type="entry name" value="Trimer_LpxA-like_sf"/>
</dbReference>
<protein>
    <submittedName>
        <fullName evidence="2">Acyltransferase</fullName>
    </submittedName>
</protein>
<dbReference type="SUPFAM" id="SSF51161">
    <property type="entry name" value="Trimeric LpxA-like enzymes"/>
    <property type="match status" value="1"/>
</dbReference>
<keyword evidence="2" id="KW-0012">Acyltransferase</keyword>
<gene>
    <name evidence="2" type="ORF">IB286_13990</name>
</gene>
<dbReference type="CDD" id="cd04647">
    <property type="entry name" value="LbH_MAT_like"/>
    <property type="match status" value="1"/>
</dbReference>
<evidence type="ECO:0000313" key="3">
    <source>
        <dbReference type="Proteomes" id="UP000610558"/>
    </source>
</evidence>
<dbReference type="GO" id="GO:0016746">
    <property type="term" value="F:acyltransferase activity"/>
    <property type="evidence" value="ECO:0007669"/>
    <property type="project" value="UniProtKB-KW"/>
</dbReference>
<dbReference type="InterPro" id="IPR050179">
    <property type="entry name" value="Trans_hexapeptide_repeat"/>
</dbReference>
<name>A0A927C657_9GAMM</name>
<accession>A0A927C657</accession>
<dbReference type="InterPro" id="IPR001451">
    <property type="entry name" value="Hexapep"/>
</dbReference>
<comment type="similarity">
    <text evidence="1">Belongs to the transferase hexapeptide repeat family.</text>
</comment>